<dbReference type="EnsemblMetazoa" id="Aqu2.1.12455_001">
    <property type="protein sequence ID" value="Aqu2.1.12455_001"/>
    <property type="gene ID" value="Aqu2.1.12455"/>
</dbReference>
<dbReference type="InterPro" id="IPR043502">
    <property type="entry name" value="DNA/RNA_pol_sf"/>
</dbReference>
<proteinExistence type="predicted"/>
<sequence>MNVFSLKNSLLNKLVQRWVTPLEVDKTLIAGRLALFEDNWSKISQDIWILNTLRGYKIEFWGNPTQQGQPRVGLSSTPNQTLLNEEIQKMLTKGAISEIPLRENPQGYYSSLYLVPKKDGGKRPVINLKDLNAYIPSYHFNMEGLHSLLRDILKEGDWMTKWI</sequence>
<dbReference type="AlphaFoldDB" id="A0A1X7TD05"/>
<dbReference type="eggNOG" id="KOG0017">
    <property type="taxonomic scope" value="Eukaryota"/>
</dbReference>
<protein>
    <recommendedName>
        <fullName evidence="2">Reverse transcriptase domain-containing protein</fullName>
    </recommendedName>
</protein>
<organism evidence="1">
    <name type="scientific">Amphimedon queenslandica</name>
    <name type="common">Sponge</name>
    <dbReference type="NCBI Taxonomy" id="400682"/>
    <lineage>
        <taxon>Eukaryota</taxon>
        <taxon>Metazoa</taxon>
        <taxon>Porifera</taxon>
        <taxon>Demospongiae</taxon>
        <taxon>Heteroscleromorpha</taxon>
        <taxon>Haplosclerida</taxon>
        <taxon>Niphatidae</taxon>
        <taxon>Amphimedon</taxon>
    </lineage>
</organism>
<evidence type="ECO:0000313" key="1">
    <source>
        <dbReference type="EnsemblMetazoa" id="Aqu2.1.12455_001"/>
    </source>
</evidence>
<evidence type="ECO:0008006" key="2">
    <source>
        <dbReference type="Google" id="ProtNLM"/>
    </source>
</evidence>
<dbReference type="InParanoid" id="A0A1X7TD05"/>
<name>A0A1X7TD05_AMPQE</name>
<accession>A0A1X7TD05</accession>
<dbReference type="Gene3D" id="3.10.10.10">
    <property type="entry name" value="HIV Type 1 Reverse Transcriptase, subunit A, domain 1"/>
    <property type="match status" value="1"/>
</dbReference>
<dbReference type="SUPFAM" id="SSF56672">
    <property type="entry name" value="DNA/RNA polymerases"/>
    <property type="match status" value="1"/>
</dbReference>
<reference evidence="1" key="1">
    <citation type="submission" date="2017-05" db="UniProtKB">
        <authorList>
            <consortium name="EnsemblMetazoa"/>
        </authorList>
    </citation>
    <scope>IDENTIFICATION</scope>
</reference>